<name>A0A0A8YX63_ARUDO</name>
<dbReference type="EMBL" id="GBRH01266749">
    <property type="protein sequence ID" value="JAD31146.1"/>
    <property type="molecule type" value="Transcribed_RNA"/>
</dbReference>
<reference evidence="1" key="2">
    <citation type="journal article" date="2015" name="Data Brief">
        <title>Shoot transcriptome of the giant reed, Arundo donax.</title>
        <authorList>
            <person name="Barrero R.A."/>
            <person name="Guerrero F.D."/>
            <person name="Moolhuijzen P."/>
            <person name="Goolsby J.A."/>
            <person name="Tidwell J."/>
            <person name="Bellgard S.E."/>
            <person name="Bellgard M.I."/>
        </authorList>
    </citation>
    <scope>NUCLEOTIDE SEQUENCE</scope>
    <source>
        <tissue evidence="1">Shoot tissue taken approximately 20 cm above the soil surface</tissue>
    </source>
</reference>
<reference evidence="1" key="1">
    <citation type="submission" date="2014-09" db="EMBL/GenBank/DDBJ databases">
        <authorList>
            <person name="Magalhaes I.L.F."/>
            <person name="Oliveira U."/>
            <person name="Santos F.R."/>
            <person name="Vidigal T.H.D.A."/>
            <person name="Brescovit A.D."/>
            <person name="Santos A.J."/>
        </authorList>
    </citation>
    <scope>NUCLEOTIDE SEQUENCE</scope>
    <source>
        <tissue evidence="1">Shoot tissue taken approximately 20 cm above the soil surface</tissue>
    </source>
</reference>
<proteinExistence type="predicted"/>
<sequence>MSGRRRLLLGLLARCGRRPHGYNELIHLEPQFLHGLLQIQHLRVDLRPPTCQILHH</sequence>
<accession>A0A0A8YX63</accession>
<organism evidence="1">
    <name type="scientific">Arundo donax</name>
    <name type="common">Giant reed</name>
    <name type="synonym">Donax arundinaceus</name>
    <dbReference type="NCBI Taxonomy" id="35708"/>
    <lineage>
        <taxon>Eukaryota</taxon>
        <taxon>Viridiplantae</taxon>
        <taxon>Streptophyta</taxon>
        <taxon>Embryophyta</taxon>
        <taxon>Tracheophyta</taxon>
        <taxon>Spermatophyta</taxon>
        <taxon>Magnoliopsida</taxon>
        <taxon>Liliopsida</taxon>
        <taxon>Poales</taxon>
        <taxon>Poaceae</taxon>
        <taxon>PACMAD clade</taxon>
        <taxon>Arundinoideae</taxon>
        <taxon>Arundineae</taxon>
        <taxon>Arundo</taxon>
    </lineage>
</organism>
<protein>
    <submittedName>
        <fullName evidence="1">Uncharacterized protein</fullName>
    </submittedName>
</protein>
<dbReference type="AlphaFoldDB" id="A0A0A8YX63"/>
<evidence type="ECO:0000313" key="1">
    <source>
        <dbReference type="EMBL" id="JAD31146.1"/>
    </source>
</evidence>